<keyword evidence="5" id="KW-1185">Reference proteome</keyword>
<organism evidence="4 5">
    <name type="scientific">Roseovarius aestuarii</name>
    <dbReference type="NCBI Taxonomy" id="475083"/>
    <lineage>
        <taxon>Bacteria</taxon>
        <taxon>Pseudomonadati</taxon>
        <taxon>Pseudomonadota</taxon>
        <taxon>Alphaproteobacteria</taxon>
        <taxon>Rhodobacterales</taxon>
        <taxon>Roseobacteraceae</taxon>
        <taxon>Roseovarius</taxon>
    </lineage>
</organism>
<protein>
    <submittedName>
        <fullName evidence="4">Membrane-bound lytic murein transglycosylase B</fullName>
        <ecNumber evidence="4">4.2.2.-</ecNumber>
    </submittedName>
</protein>
<dbReference type="InterPro" id="IPR036365">
    <property type="entry name" value="PGBD-like_sf"/>
</dbReference>
<dbReference type="Proteomes" id="UP000193224">
    <property type="component" value="Unassembled WGS sequence"/>
</dbReference>
<evidence type="ECO:0000259" key="2">
    <source>
        <dbReference type="Pfam" id="PF01471"/>
    </source>
</evidence>
<name>A0A1X7BNR4_9RHOB</name>
<proteinExistence type="predicted"/>
<dbReference type="Gene3D" id="1.10.8.350">
    <property type="entry name" value="Bacterial muramidase"/>
    <property type="match status" value="1"/>
</dbReference>
<dbReference type="AlphaFoldDB" id="A0A1X7BNR4"/>
<feature type="signal peptide" evidence="1">
    <location>
        <begin position="1"/>
        <end position="21"/>
    </location>
</feature>
<dbReference type="GO" id="GO:0009253">
    <property type="term" value="P:peptidoglycan catabolic process"/>
    <property type="evidence" value="ECO:0007669"/>
    <property type="project" value="TreeGrafter"/>
</dbReference>
<dbReference type="Pfam" id="PF01471">
    <property type="entry name" value="PG_binding_1"/>
    <property type="match status" value="1"/>
</dbReference>
<evidence type="ECO:0000313" key="4">
    <source>
        <dbReference type="EMBL" id="SMC11268.1"/>
    </source>
</evidence>
<dbReference type="PANTHER" id="PTHR30163">
    <property type="entry name" value="MEMBRANE-BOUND LYTIC MUREIN TRANSGLYCOSYLASE B"/>
    <property type="match status" value="1"/>
</dbReference>
<dbReference type="Pfam" id="PF13406">
    <property type="entry name" value="SLT_2"/>
    <property type="match status" value="1"/>
</dbReference>
<dbReference type="SUPFAM" id="SSF47090">
    <property type="entry name" value="PGBD-like"/>
    <property type="match status" value="1"/>
</dbReference>
<dbReference type="Gene3D" id="1.10.101.10">
    <property type="entry name" value="PGBD-like superfamily/PGBD"/>
    <property type="match status" value="1"/>
</dbReference>
<dbReference type="InterPro" id="IPR036366">
    <property type="entry name" value="PGBDSf"/>
</dbReference>
<dbReference type="GO" id="GO:0008933">
    <property type="term" value="F:peptidoglycan lytic transglycosylase activity"/>
    <property type="evidence" value="ECO:0007669"/>
    <property type="project" value="TreeGrafter"/>
</dbReference>
<dbReference type="InterPro" id="IPR043426">
    <property type="entry name" value="MltB-like"/>
</dbReference>
<dbReference type="SUPFAM" id="SSF53955">
    <property type="entry name" value="Lysozyme-like"/>
    <property type="match status" value="1"/>
</dbReference>
<reference evidence="4 5" key="1">
    <citation type="submission" date="2017-03" db="EMBL/GenBank/DDBJ databases">
        <authorList>
            <person name="Afonso C.L."/>
            <person name="Miller P.J."/>
            <person name="Scott M.A."/>
            <person name="Spackman E."/>
            <person name="Goraichik I."/>
            <person name="Dimitrov K.M."/>
            <person name="Suarez D.L."/>
            <person name="Swayne D.E."/>
        </authorList>
    </citation>
    <scope>NUCLEOTIDE SEQUENCE [LARGE SCALE GENOMIC DNA]</scope>
    <source>
        <strain evidence="4 5">CECT 7745</strain>
    </source>
</reference>
<dbReference type="OrthoDB" id="9808544at2"/>
<dbReference type="EMBL" id="FWXB01000003">
    <property type="protein sequence ID" value="SMC11268.1"/>
    <property type="molecule type" value="Genomic_DNA"/>
</dbReference>
<dbReference type="Gene3D" id="1.10.530.10">
    <property type="match status" value="1"/>
</dbReference>
<sequence>MRINVLVAAVTGTSIGISALAAAPVETSLRPQVRPGTMTTDAVVVSIDEPVRSLRPVARPAVLRGDDAMDVVKVATSNPAFDRWIKGFRGRAANAGISGRTFDRAFRDAQYNPDVIKKDRNQAEFKRQIWDYLDSATSPPRVEGGQKALRKHKRALTRIEQTYGVEKEVVTAVWGLESYYGTRKGDTPLIGALATLAFDGRRGAFFEKQLIAALKIIQSGDVAPRNMTGSWAGAMGHTQFIPTSYLAYAVDFTGDGKRDIWSDDPTDALASTAAYLKRFGWRKGMPWGVEVRVPKGSNPGGAKRMPSDWAGRGIVGIDGKPVRDYGVARILQPAGPNGASFMIFANFDVIKRYNNADAYAIGVGHLSDRIKGGPEIQASWPRGYDPLTFEQRMEVQRLLKRKGYPLEKIDGIIGPNSGKAIRHFQQSVGVKPDGHPSKKLLKLLKTR</sequence>
<dbReference type="InterPro" id="IPR023346">
    <property type="entry name" value="Lysozyme-like_dom_sf"/>
</dbReference>
<feature type="domain" description="Transglycosylase SLT" evidence="3">
    <location>
        <begin position="81"/>
        <end position="368"/>
    </location>
</feature>
<dbReference type="InterPro" id="IPR031304">
    <property type="entry name" value="SLT_2"/>
</dbReference>
<dbReference type="FunFam" id="1.10.8.350:FF:000001">
    <property type="entry name" value="Lytic murein transglycosylase B"/>
    <property type="match status" value="1"/>
</dbReference>
<dbReference type="NCBIfam" id="TIGR02283">
    <property type="entry name" value="MltB_2"/>
    <property type="match status" value="1"/>
</dbReference>
<keyword evidence="1" id="KW-0732">Signal</keyword>
<feature type="domain" description="Peptidoglycan binding-like" evidence="2">
    <location>
        <begin position="391"/>
        <end position="444"/>
    </location>
</feature>
<feature type="chain" id="PRO_5013027555" evidence="1">
    <location>
        <begin position="22"/>
        <end position="447"/>
    </location>
</feature>
<keyword evidence="4" id="KW-0456">Lyase</keyword>
<evidence type="ECO:0000313" key="5">
    <source>
        <dbReference type="Proteomes" id="UP000193224"/>
    </source>
</evidence>
<dbReference type="CDD" id="cd13399">
    <property type="entry name" value="Slt35-like"/>
    <property type="match status" value="1"/>
</dbReference>
<dbReference type="InterPro" id="IPR002477">
    <property type="entry name" value="Peptidoglycan-bd-like"/>
</dbReference>
<accession>A0A1X7BNR4</accession>
<dbReference type="PANTHER" id="PTHR30163:SF8">
    <property type="entry name" value="LYTIC MUREIN TRANSGLYCOSYLASE"/>
    <property type="match status" value="1"/>
</dbReference>
<evidence type="ECO:0000256" key="1">
    <source>
        <dbReference type="SAM" id="SignalP"/>
    </source>
</evidence>
<dbReference type="InterPro" id="IPR011970">
    <property type="entry name" value="MltB_2"/>
</dbReference>
<evidence type="ECO:0000259" key="3">
    <source>
        <dbReference type="Pfam" id="PF13406"/>
    </source>
</evidence>
<dbReference type="RefSeq" id="WP_085799518.1">
    <property type="nucleotide sequence ID" value="NZ_FWXB01000003.1"/>
</dbReference>
<gene>
    <name evidence="4" type="primary">mltB_2</name>
    <name evidence="4" type="ORF">ROA7745_01080</name>
</gene>
<dbReference type="EC" id="4.2.2.-" evidence="4"/>